<feature type="transmembrane region" description="Helical" evidence="1">
    <location>
        <begin position="58"/>
        <end position="76"/>
    </location>
</feature>
<organism evidence="2 3">
    <name type="scientific">Hufsiella arboris</name>
    <dbReference type="NCBI Taxonomy" id="2695275"/>
    <lineage>
        <taxon>Bacteria</taxon>
        <taxon>Pseudomonadati</taxon>
        <taxon>Bacteroidota</taxon>
        <taxon>Sphingobacteriia</taxon>
        <taxon>Sphingobacteriales</taxon>
        <taxon>Sphingobacteriaceae</taxon>
        <taxon>Hufsiella</taxon>
    </lineage>
</organism>
<accession>A0A7K1YCR0</accession>
<feature type="transmembrane region" description="Helical" evidence="1">
    <location>
        <begin position="6"/>
        <end position="27"/>
    </location>
</feature>
<dbReference type="InterPro" id="IPR021257">
    <property type="entry name" value="DUF2809"/>
</dbReference>
<keyword evidence="1" id="KW-1133">Transmembrane helix</keyword>
<proteinExistence type="predicted"/>
<evidence type="ECO:0000313" key="2">
    <source>
        <dbReference type="EMBL" id="MXV51828.1"/>
    </source>
</evidence>
<evidence type="ECO:0000313" key="3">
    <source>
        <dbReference type="Proteomes" id="UP000466586"/>
    </source>
</evidence>
<keyword evidence="1" id="KW-0472">Membrane</keyword>
<dbReference type="EMBL" id="WVHT01000005">
    <property type="protein sequence ID" value="MXV51828.1"/>
    <property type="molecule type" value="Genomic_DNA"/>
</dbReference>
<comment type="caution">
    <text evidence="2">The sequence shown here is derived from an EMBL/GenBank/DDBJ whole genome shotgun (WGS) entry which is preliminary data.</text>
</comment>
<dbReference type="Pfam" id="PF10990">
    <property type="entry name" value="DUF2809"/>
    <property type="match status" value="1"/>
</dbReference>
<evidence type="ECO:0000256" key="1">
    <source>
        <dbReference type="SAM" id="Phobius"/>
    </source>
</evidence>
<name>A0A7K1YCR0_9SPHI</name>
<feature type="transmembrane region" description="Helical" evidence="1">
    <location>
        <begin position="97"/>
        <end position="116"/>
    </location>
</feature>
<feature type="transmembrane region" description="Helical" evidence="1">
    <location>
        <begin position="34"/>
        <end position="52"/>
    </location>
</feature>
<dbReference type="Proteomes" id="UP000466586">
    <property type="component" value="Unassembled WGS sequence"/>
</dbReference>
<sequence length="133" mass="15298">MFKLRSTYLISASILLAIEILIALFCHDSIIRPFVGDFLVVILLYCLVKSFVQTDDYIAALGVLLFSYLIEILQLFDILNILGLKNSPTARILMETSFSWIDMLMYTWGMLVIWSAERMLYNLNSNRTNTTTL</sequence>
<dbReference type="RefSeq" id="WP_160845004.1">
    <property type="nucleotide sequence ID" value="NZ_WVHT01000005.1"/>
</dbReference>
<dbReference type="AlphaFoldDB" id="A0A7K1YCR0"/>
<reference evidence="2 3" key="1">
    <citation type="submission" date="2019-11" db="EMBL/GenBank/DDBJ databases">
        <title>Pedobacter sp. HMF7647 Genome sequencing and assembly.</title>
        <authorList>
            <person name="Kang H."/>
            <person name="Kim H."/>
            <person name="Joh K."/>
        </authorList>
    </citation>
    <scope>NUCLEOTIDE SEQUENCE [LARGE SCALE GENOMIC DNA]</scope>
    <source>
        <strain evidence="2 3">HMF7647</strain>
    </source>
</reference>
<keyword evidence="3" id="KW-1185">Reference proteome</keyword>
<gene>
    <name evidence="2" type="ORF">GS399_12655</name>
</gene>
<keyword evidence="1" id="KW-0812">Transmembrane</keyword>
<protein>
    <submittedName>
        <fullName evidence="2">DUF2809 domain-containing protein</fullName>
    </submittedName>
</protein>